<reference evidence="1" key="1">
    <citation type="submission" date="2022-03" db="EMBL/GenBank/DDBJ databases">
        <authorList>
            <person name="Sayadi A."/>
        </authorList>
    </citation>
    <scope>NUCLEOTIDE SEQUENCE</scope>
</reference>
<protein>
    <submittedName>
        <fullName evidence="1">Uncharacterized protein</fullName>
    </submittedName>
</protein>
<dbReference type="EMBL" id="CAKOFQ010006852">
    <property type="protein sequence ID" value="CAH1976871.1"/>
    <property type="molecule type" value="Genomic_DNA"/>
</dbReference>
<dbReference type="AlphaFoldDB" id="A0A9P0PCG9"/>
<comment type="caution">
    <text evidence="1">The sequence shown here is derived from an EMBL/GenBank/DDBJ whole genome shotgun (WGS) entry which is preliminary data.</text>
</comment>
<proteinExistence type="predicted"/>
<dbReference type="Proteomes" id="UP001152888">
    <property type="component" value="Unassembled WGS sequence"/>
</dbReference>
<organism evidence="1 2">
    <name type="scientific">Acanthoscelides obtectus</name>
    <name type="common">Bean weevil</name>
    <name type="synonym">Bruchus obtectus</name>
    <dbReference type="NCBI Taxonomy" id="200917"/>
    <lineage>
        <taxon>Eukaryota</taxon>
        <taxon>Metazoa</taxon>
        <taxon>Ecdysozoa</taxon>
        <taxon>Arthropoda</taxon>
        <taxon>Hexapoda</taxon>
        <taxon>Insecta</taxon>
        <taxon>Pterygota</taxon>
        <taxon>Neoptera</taxon>
        <taxon>Endopterygota</taxon>
        <taxon>Coleoptera</taxon>
        <taxon>Polyphaga</taxon>
        <taxon>Cucujiformia</taxon>
        <taxon>Chrysomeloidea</taxon>
        <taxon>Chrysomelidae</taxon>
        <taxon>Bruchinae</taxon>
        <taxon>Bruchini</taxon>
        <taxon>Acanthoscelides</taxon>
    </lineage>
</organism>
<name>A0A9P0PCG9_ACAOB</name>
<sequence>MLRTTPFCHYSQQGVARLSASKEKELSLSLSEDRRAIILSLSSSVHSIQCIYKSVISTGPFQSSSLRRRRRP</sequence>
<gene>
    <name evidence="1" type="ORF">ACAOBT_LOCUS12357</name>
</gene>
<accession>A0A9P0PCG9</accession>
<evidence type="ECO:0000313" key="1">
    <source>
        <dbReference type="EMBL" id="CAH1976871.1"/>
    </source>
</evidence>
<keyword evidence="2" id="KW-1185">Reference proteome</keyword>
<evidence type="ECO:0000313" key="2">
    <source>
        <dbReference type="Proteomes" id="UP001152888"/>
    </source>
</evidence>